<name>A0A7K0CRS3_9ACTN</name>
<dbReference type="OrthoDB" id="4334759at2"/>
<comment type="caution">
    <text evidence="3">The sequence shown here is derived from an EMBL/GenBank/DDBJ whole genome shotgun (WGS) entry which is preliminary data.</text>
</comment>
<feature type="region of interest" description="Disordered" evidence="1">
    <location>
        <begin position="1"/>
        <end position="54"/>
    </location>
</feature>
<evidence type="ECO:0000313" key="3">
    <source>
        <dbReference type="EMBL" id="MQY16159.1"/>
    </source>
</evidence>
<dbReference type="Proteomes" id="UP000466345">
    <property type="component" value="Unassembled WGS sequence"/>
</dbReference>
<feature type="compositionally biased region" description="Low complexity" evidence="1">
    <location>
        <begin position="90"/>
        <end position="108"/>
    </location>
</feature>
<keyword evidence="4" id="KW-1185">Reference proteome</keyword>
<reference evidence="3 4" key="1">
    <citation type="submission" date="2019-10" db="EMBL/GenBank/DDBJ databases">
        <title>Streptomyces smaragdinus sp. nov. and Streptomyces fabii sp. nov., isolated from the gut of fungus growing-termite Macrotermes natalensis.</title>
        <authorList>
            <person name="Schwitalla J."/>
            <person name="Benndorf R."/>
            <person name="Martin K."/>
            <person name="De Beer W."/>
            <person name="Kaster A.-K."/>
            <person name="Vollmers J."/>
            <person name="Poulsen M."/>
            <person name="Beemelmanns C."/>
        </authorList>
    </citation>
    <scope>NUCLEOTIDE SEQUENCE [LARGE SCALE GENOMIC DNA]</scope>
    <source>
        <strain evidence="3 4">RB5</strain>
    </source>
</reference>
<protein>
    <submittedName>
        <fullName evidence="3">Uncharacterized protein</fullName>
    </submittedName>
</protein>
<feature type="region of interest" description="Disordered" evidence="1">
    <location>
        <begin position="86"/>
        <end position="138"/>
    </location>
</feature>
<evidence type="ECO:0000313" key="4">
    <source>
        <dbReference type="Proteomes" id="UP000466345"/>
    </source>
</evidence>
<feature type="transmembrane region" description="Helical" evidence="2">
    <location>
        <begin position="60"/>
        <end position="80"/>
    </location>
</feature>
<proteinExistence type="predicted"/>
<feature type="compositionally biased region" description="Pro residues" evidence="1">
    <location>
        <begin position="1"/>
        <end position="10"/>
    </location>
</feature>
<evidence type="ECO:0000256" key="1">
    <source>
        <dbReference type="SAM" id="MobiDB-lite"/>
    </source>
</evidence>
<feature type="compositionally biased region" description="Pro residues" evidence="1">
    <location>
        <begin position="23"/>
        <end position="53"/>
    </location>
</feature>
<keyword evidence="2" id="KW-1133">Transmembrane helix</keyword>
<accession>A0A7K0CRS3</accession>
<keyword evidence="2" id="KW-0472">Membrane</keyword>
<dbReference type="RefSeq" id="WP_153456948.1">
    <property type="nucleotide sequence ID" value="NZ_WEGJ01000046.1"/>
</dbReference>
<organism evidence="3 4">
    <name type="scientific">Streptomyces smaragdinus</name>
    <dbReference type="NCBI Taxonomy" id="2585196"/>
    <lineage>
        <taxon>Bacteria</taxon>
        <taxon>Bacillati</taxon>
        <taxon>Actinomycetota</taxon>
        <taxon>Actinomycetes</taxon>
        <taxon>Kitasatosporales</taxon>
        <taxon>Streptomycetaceae</taxon>
        <taxon>Streptomyces</taxon>
    </lineage>
</organism>
<evidence type="ECO:0000256" key="2">
    <source>
        <dbReference type="SAM" id="Phobius"/>
    </source>
</evidence>
<keyword evidence="2" id="KW-0812">Transmembrane</keyword>
<sequence length="309" mass="31648">MSNPFGPPPEGGYGYPAGGFGPPQGPPPPGQPPGPPYGTPPYGPSFPPGPPQPSGNHNGVVAAIMVTLAVILGVVLIVVLPGGDSDDDTAGGSDSSPSASDTYDSGVSTDGGGSSDGGSSSSSGGGTDDEPTTEPTVATDPVEDAFKAVSVGSCLPVWDTGKGGRSEYRWSHQQPPAAVSCSSEDALVQVSGTSGCSNDDNYGVWTYQSAVTGQTTQLCLTRIYHVGGCFLAIQENNRIVDMGALTAVDCTAKKVPVPYNQVMHITGVYNTSKGTDPSLCRRVAGDQTQYWSWTMDSGKTLLCTMVYRG</sequence>
<gene>
    <name evidence="3" type="ORF">SRB5_63520</name>
</gene>
<dbReference type="AlphaFoldDB" id="A0A7K0CRS3"/>
<dbReference type="EMBL" id="WEGJ01000046">
    <property type="protein sequence ID" value="MQY16159.1"/>
    <property type="molecule type" value="Genomic_DNA"/>
</dbReference>
<feature type="compositionally biased region" description="Gly residues" evidence="1">
    <location>
        <begin position="11"/>
        <end position="22"/>
    </location>
</feature>